<feature type="compositionally biased region" description="Polar residues" evidence="4">
    <location>
        <begin position="901"/>
        <end position="939"/>
    </location>
</feature>
<feature type="compositionally biased region" description="Pro residues" evidence="4">
    <location>
        <begin position="20"/>
        <end position="30"/>
    </location>
</feature>
<protein>
    <recommendedName>
        <fullName evidence="3">Nonsense-mediated mRNA decay factor SMG8</fullName>
    </recommendedName>
</protein>
<evidence type="ECO:0000256" key="2">
    <source>
        <dbReference type="ARBA" id="ARBA00023161"/>
    </source>
</evidence>
<keyword evidence="2" id="KW-0866">Nonsense-mediated mRNA decay</keyword>
<evidence type="ECO:0000256" key="3">
    <source>
        <dbReference type="ARBA" id="ARBA00029509"/>
    </source>
</evidence>
<dbReference type="AlphaFoldDB" id="A0A453Q4E6"/>
<evidence type="ECO:0000313" key="5">
    <source>
        <dbReference type="EnsemblPlants" id="AET6Gv20978200.6"/>
    </source>
</evidence>
<feature type="region of interest" description="Disordered" evidence="4">
    <location>
        <begin position="891"/>
        <end position="945"/>
    </location>
</feature>
<feature type="compositionally biased region" description="Low complexity" evidence="4">
    <location>
        <begin position="167"/>
        <end position="190"/>
    </location>
</feature>
<comment type="similarity">
    <text evidence="1">Belongs to the SMG8 family.</text>
</comment>
<sequence>PSPSPPQAPPSSAVRVLSRAPPPASAPSPSPAAAASPPHDGGVVVVGFVGGAGGAAARLADRILDAPVFSPGGSARTLARGVRYHRDGDRRMVFLHLASPAPPPPREAGGGSTGGGDLPEMLFMFSVCHVIIFLQEGFRFDTQTLKSFRLLQSSKHAFAPFVRSLVAPGTPSGTPTRPTRRASSISPPARRGGHSGHQPSAISLMSGTGSHASVLPGQCIPVVLFVFEDDIIDGPSAATSLDDMGETSSSNQASGTSKGSGSVVMLARPASKSEGSFTKKLHLSLEGQIRFLLKRCRTLTGLESGHNGPRGAGNVSHLPLFSLDSSRVVALLDRSINKKQEPLDIIAGLFEDSFSSKSSLDAASLENNCQSANHEDVQLIKDFIFRQSDGLRGKGGYSGNASAGSVAGVGMVAAAAAAAAASASSGKPVSVPDLPSFDKWFSISTSIISGLISAKDGIDNSESARGSSTHASSSLKNEQSSAIETALSCLESNKGLNMKFSSSWCQKVLPVAKEVYLKDLPDFYPTSVHEVQLQKALRSFHSTVKGPAVKVFSKKLEDECKTIWEAGRQQCDAVSLTGRPCKHQRHGKLSSSDAVEQHSSGYVFLHACACGRSRRLRDDPFDFETANVSFNCFSNCEDLLPTLVLPRGVDASSFPASSWRLVRLGGARYYKPTKGLLQAGFCSKDKYLLKWTISLGKGQGKNGTHAATKSSSMTSNVNPQIPPAVSREVKSITNQAAPEIRSAKLENPRKQPEVQSTNNSAISFGKDSEFPALQLKRPPKPAGRKDERQVSAAEQTNGRTNAALSQGPVAENESEKMSNNMSSETADGKPFLQIGGNIVPVTVGNETKEAAQTIQQFVVYVGFEHECSYGHRFLLSEKYLKEIDYERSYQNNEAESKHSSQKLPPNASKSAATTGNGNNGRKSNRPMESSGRNSRQQLLQPGVDGETLRPAHILSDAHTVRKGEHYLQYITADDGGEAYSLLNRNLPIYMHCPHCKSSDGKGHQDVKVAGAVSQLQRIFIVTPDFPVLLASCPLVQFERSCLPSNVSDRDQQGSFSLGCRVLLPPESFLTLRLPFVYGAETRDGSTSPLKHLEQQPELTAWLVGGTALQIVSAGHVAEKEANVP</sequence>
<feature type="compositionally biased region" description="Basic and acidic residues" evidence="4">
    <location>
        <begin position="741"/>
        <end position="752"/>
    </location>
</feature>
<accession>A0A453Q4E6</accession>
<dbReference type="GO" id="GO:0000184">
    <property type="term" value="P:nuclear-transcribed mRNA catabolic process, nonsense-mediated decay"/>
    <property type="evidence" value="ECO:0007669"/>
    <property type="project" value="UniProtKB-KW"/>
</dbReference>
<dbReference type="Gramene" id="AET6Gv20978200.6">
    <property type="protein sequence ID" value="AET6Gv20978200.6"/>
    <property type="gene ID" value="AET6Gv20978200"/>
</dbReference>
<organism evidence="5 6">
    <name type="scientific">Aegilops tauschii subsp. strangulata</name>
    <name type="common">Goatgrass</name>
    <dbReference type="NCBI Taxonomy" id="200361"/>
    <lineage>
        <taxon>Eukaryota</taxon>
        <taxon>Viridiplantae</taxon>
        <taxon>Streptophyta</taxon>
        <taxon>Embryophyta</taxon>
        <taxon>Tracheophyta</taxon>
        <taxon>Spermatophyta</taxon>
        <taxon>Magnoliopsida</taxon>
        <taxon>Liliopsida</taxon>
        <taxon>Poales</taxon>
        <taxon>Poaceae</taxon>
        <taxon>BOP clade</taxon>
        <taxon>Pooideae</taxon>
        <taxon>Triticodae</taxon>
        <taxon>Triticeae</taxon>
        <taxon>Triticinae</taxon>
        <taxon>Aegilops</taxon>
    </lineage>
</organism>
<feature type="region of interest" description="Disordered" evidence="4">
    <location>
        <begin position="698"/>
        <end position="829"/>
    </location>
</feature>
<proteinExistence type="inferred from homology"/>
<dbReference type="EnsemblPlants" id="AET6Gv20978200.6">
    <property type="protein sequence ID" value="AET6Gv20978200.6"/>
    <property type="gene ID" value="AET6Gv20978200"/>
</dbReference>
<evidence type="ECO:0000313" key="6">
    <source>
        <dbReference type="Proteomes" id="UP000015105"/>
    </source>
</evidence>
<feature type="region of interest" description="Disordered" evidence="4">
    <location>
        <begin position="1"/>
        <end position="37"/>
    </location>
</feature>
<dbReference type="InterPro" id="IPR019354">
    <property type="entry name" value="SMG8-like"/>
</dbReference>
<dbReference type="PANTHER" id="PTHR13091:SF0">
    <property type="entry name" value="NONSENSE-MEDIATED MRNA DECAY FACTOR SMG8"/>
    <property type="match status" value="1"/>
</dbReference>
<evidence type="ECO:0000256" key="1">
    <source>
        <dbReference type="ARBA" id="ARBA00006443"/>
    </source>
</evidence>
<feature type="region of interest" description="Disordered" evidence="4">
    <location>
        <begin position="237"/>
        <end position="261"/>
    </location>
</feature>
<dbReference type="Proteomes" id="UP000015105">
    <property type="component" value="Chromosome 6D"/>
</dbReference>
<keyword evidence="6" id="KW-1185">Reference proteome</keyword>
<reference evidence="5" key="3">
    <citation type="journal article" date="2017" name="Nature">
        <title>Genome sequence of the progenitor of the wheat D genome Aegilops tauschii.</title>
        <authorList>
            <person name="Luo M.C."/>
            <person name="Gu Y.Q."/>
            <person name="Puiu D."/>
            <person name="Wang H."/>
            <person name="Twardziok S.O."/>
            <person name="Deal K.R."/>
            <person name="Huo N."/>
            <person name="Zhu T."/>
            <person name="Wang L."/>
            <person name="Wang Y."/>
            <person name="McGuire P.E."/>
            <person name="Liu S."/>
            <person name="Long H."/>
            <person name="Ramasamy R.K."/>
            <person name="Rodriguez J.C."/>
            <person name="Van S.L."/>
            <person name="Yuan L."/>
            <person name="Wang Z."/>
            <person name="Xia Z."/>
            <person name="Xiao L."/>
            <person name="Anderson O.D."/>
            <person name="Ouyang S."/>
            <person name="Liang Y."/>
            <person name="Zimin A.V."/>
            <person name="Pertea G."/>
            <person name="Qi P."/>
            <person name="Bennetzen J.L."/>
            <person name="Dai X."/>
            <person name="Dawson M.W."/>
            <person name="Muller H.G."/>
            <person name="Kugler K."/>
            <person name="Rivarola-Duarte L."/>
            <person name="Spannagl M."/>
            <person name="Mayer K.F.X."/>
            <person name="Lu F.H."/>
            <person name="Bevan M.W."/>
            <person name="Leroy P."/>
            <person name="Li P."/>
            <person name="You F.M."/>
            <person name="Sun Q."/>
            <person name="Liu Z."/>
            <person name="Lyons E."/>
            <person name="Wicker T."/>
            <person name="Salzberg S.L."/>
            <person name="Devos K.M."/>
            <person name="Dvorak J."/>
        </authorList>
    </citation>
    <scope>NUCLEOTIDE SEQUENCE [LARGE SCALE GENOMIC DNA]</scope>
    <source>
        <strain evidence="5">cv. AL8/78</strain>
    </source>
</reference>
<reference evidence="6" key="2">
    <citation type="journal article" date="2017" name="Nat. Plants">
        <title>The Aegilops tauschii genome reveals multiple impacts of transposons.</title>
        <authorList>
            <person name="Zhao G."/>
            <person name="Zou C."/>
            <person name="Li K."/>
            <person name="Wang K."/>
            <person name="Li T."/>
            <person name="Gao L."/>
            <person name="Zhang X."/>
            <person name="Wang H."/>
            <person name="Yang Z."/>
            <person name="Liu X."/>
            <person name="Jiang W."/>
            <person name="Mao L."/>
            <person name="Kong X."/>
            <person name="Jiao Y."/>
            <person name="Jia J."/>
        </authorList>
    </citation>
    <scope>NUCLEOTIDE SEQUENCE [LARGE SCALE GENOMIC DNA]</scope>
    <source>
        <strain evidence="6">cv. AL8/78</strain>
    </source>
</reference>
<feature type="region of interest" description="Disordered" evidence="4">
    <location>
        <begin position="165"/>
        <end position="205"/>
    </location>
</feature>
<dbReference type="PANTHER" id="PTHR13091">
    <property type="entry name" value="AMPLIFIED IN BREAST CANCER 2-RELATED"/>
    <property type="match status" value="1"/>
</dbReference>
<feature type="compositionally biased region" description="Polar residues" evidence="4">
    <location>
        <begin position="792"/>
        <end position="804"/>
    </location>
</feature>
<reference evidence="6" key="1">
    <citation type="journal article" date="2014" name="Science">
        <title>Ancient hybridizations among the ancestral genomes of bread wheat.</title>
        <authorList>
            <consortium name="International Wheat Genome Sequencing Consortium,"/>
            <person name="Marcussen T."/>
            <person name="Sandve S.R."/>
            <person name="Heier L."/>
            <person name="Spannagl M."/>
            <person name="Pfeifer M."/>
            <person name="Jakobsen K.S."/>
            <person name="Wulff B.B."/>
            <person name="Steuernagel B."/>
            <person name="Mayer K.F."/>
            <person name="Olsen O.A."/>
        </authorList>
    </citation>
    <scope>NUCLEOTIDE SEQUENCE [LARGE SCALE GENOMIC DNA]</scope>
    <source>
        <strain evidence="6">cv. AL8/78</strain>
    </source>
</reference>
<dbReference type="Pfam" id="PF10220">
    <property type="entry name" value="Smg8_Smg9"/>
    <property type="match status" value="2"/>
</dbReference>
<feature type="compositionally biased region" description="Polar residues" evidence="4">
    <location>
        <begin position="753"/>
        <end position="762"/>
    </location>
</feature>
<evidence type="ECO:0000256" key="4">
    <source>
        <dbReference type="SAM" id="MobiDB-lite"/>
    </source>
</evidence>
<feature type="compositionally biased region" description="Polar residues" evidence="4">
    <location>
        <begin position="246"/>
        <end position="260"/>
    </location>
</feature>
<feature type="compositionally biased region" description="Polar residues" evidence="4">
    <location>
        <begin position="705"/>
        <end position="719"/>
    </location>
</feature>
<name>A0A453Q4E6_AEGTS</name>
<reference evidence="5" key="5">
    <citation type="journal article" date="2021" name="G3 (Bethesda)">
        <title>Aegilops tauschii genome assembly Aet v5.0 features greater sequence contiguity and improved annotation.</title>
        <authorList>
            <person name="Wang L."/>
            <person name="Zhu T."/>
            <person name="Rodriguez J.C."/>
            <person name="Deal K.R."/>
            <person name="Dubcovsky J."/>
            <person name="McGuire P.E."/>
            <person name="Lux T."/>
            <person name="Spannagl M."/>
            <person name="Mayer K.F.X."/>
            <person name="Baldrich P."/>
            <person name="Meyers B.C."/>
            <person name="Huo N."/>
            <person name="Gu Y.Q."/>
            <person name="Zhou H."/>
            <person name="Devos K.M."/>
            <person name="Bennetzen J.L."/>
            <person name="Unver T."/>
            <person name="Budak H."/>
            <person name="Gulick P.J."/>
            <person name="Galiba G."/>
            <person name="Kalapos B."/>
            <person name="Nelson D.R."/>
            <person name="Li P."/>
            <person name="You F.M."/>
            <person name="Luo M.C."/>
            <person name="Dvorak J."/>
        </authorList>
    </citation>
    <scope>NUCLEOTIDE SEQUENCE [LARGE SCALE GENOMIC DNA]</scope>
    <source>
        <strain evidence="5">cv. AL8/78</strain>
    </source>
</reference>
<reference evidence="5" key="4">
    <citation type="submission" date="2019-03" db="UniProtKB">
        <authorList>
            <consortium name="EnsemblPlants"/>
        </authorList>
    </citation>
    <scope>IDENTIFICATION</scope>
</reference>